<dbReference type="Proteomes" id="UP000006049">
    <property type="component" value="Chromosome"/>
</dbReference>
<dbReference type="EMBL" id="CP003280">
    <property type="protein sequence ID" value="AFL81701.1"/>
    <property type="molecule type" value="Genomic_DNA"/>
</dbReference>
<dbReference type="PATRIC" id="fig|746697.3.peg.2282"/>
<dbReference type="KEGG" id="asl:Aeqsu_2241"/>
<protein>
    <submittedName>
        <fullName evidence="1">Glycosyl transferase family 8</fullName>
    </submittedName>
</protein>
<proteinExistence type="predicted"/>
<name>I3YXI3_AEQSU</name>
<dbReference type="SUPFAM" id="SSF53448">
    <property type="entry name" value="Nucleotide-diphospho-sugar transferases"/>
    <property type="match status" value="1"/>
</dbReference>
<dbReference type="AlphaFoldDB" id="I3YXI3"/>
<evidence type="ECO:0000313" key="1">
    <source>
        <dbReference type="EMBL" id="AFL81701.1"/>
    </source>
</evidence>
<dbReference type="STRING" id="746697.Aeqsu_2241"/>
<dbReference type="eggNOG" id="COG1442">
    <property type="taxonomic scope" value="Bacteria"/>
</dbReference>
<reference evidence="1 2" key="1">
    <citation type="submission" date="2012-06" db="EMBL/GenBank/DDBJ databases">
        <title>The complete genome of Aequorivita sublithincola DSM 14238.</title>
        <authorList>
            <consortium name="US DOE Joint Genome Institute (JGI-PGF)"/>
            <person name="Lucas S."/>
            <person name="Copeland A."/>
            <person name="Lapidus A."/>
            <person name="Goodwin L."/>
            <person name="Pitluck S."/>
            <person name="Peters L."/>
            <person name="Munk A.C.C."/>
            <person name="Kyrpides N."/>
            <person name="Mavromatis K."/>
            <person name="Pagani I."/>
            <person name="Ivanova N."/>
            <person name="Ovchinnikova G."/>
            <person name="Zeytun A."/>
            <person name="Detter J.C."/>
            <person name="Han C."/>
            <person name="Land M."/>
            <person name="Hauser L."/>
            <person name="Markowitz V."/>
            <person name="Cheng J.-F."/>
            <person name="Hugenholtz P."/>
            <person name="Woyke T."/>
            <person name="Wu D."/>
            <person name="Tindall B."/>
            <person name="Faehnrich R."/>
            <person name="Brambilla E."/>
            <person name="Klenk H.-P."/>
            <person name="Eisen J.A."/>
        </authorList>
    </citation>
    <scope>NUCLEOTIDE SEQUENCE [LARGE SCALE GENOMIC DNA]</scope>
    <source>
        <strain evidence="2">DSM 14238 / LMG 21431 / ACAM 643 / 9-3</strain>
    </source>
</reference>
<dbReference type="GO" id="GO:0016740">
    <property type="term" value="F:transferase activity"/>
    <property type="evidence" value="ECO:0007669"/>
    <property type="project" value="UniProtKB-KW"/>
</dbReference>
<evidence type="ECO:0000313" key="2">
    <source>
        <dbReference type="Proteomes" id="UP000006049"/>
    </source>
</evidence>
<keyword evidence="1" id="KW-0808">Transferase</keyword>
<dbReference type="Gene3D" id="3.90.550.10">
    <property type="entry name" value="Spore Coat Polysaccharide Biosynthesis Protein SpsA, Chain A"/>
    <property type="match status" value="1"/>
</dbReference>
<gene>
    <name evidence="1" type="ordered locus">Aeqsu_2241</name>
</gene>
<dbReference type="OrthoDB" id="186344at2"/>
<dbReference type="InterPro" id="IPR029044">
    <property type="entry name" value="Nucleotide-diphossugar_trans"/>
</dbReference>
<dbReference type="HOGENOM" id="CLU_1017939_0_0_10"/>
<accession>I3YXI3</accession>
<sequence>MKKGFLYVANRQKFVDEALISSRSLRRFNREPICLVCTSDLVSPQVKAHFDEVIVFDEMEKHTYLSKVIGLQNTPFDNTIFLDSDTFITDTISELFKILELVDFATTLEQKLHTTNISNLQYKEIFPEFNSGVIVFRNNETMKKVLKDWFQFCLDNKMGNDMPGLRESVLINFDTVRFSILPNRYNEHGFSTMLILDQKVKIIHERLGYKRGVTTPHFMDMESMDRFAKKINKVKYKRLYIPKIGIISYRWSPTNLLLFMKKKLGYKRVSKNR</sequence>
<dbReference type="RefSeq" id="WP_014782954.1">
    <property type="nucleotide sequence ID" value="NC_018013.1"/>
</dbReference>
<keyword evidence="2" id="KW-1185">Reference proteome</keyword>
<organism evidence="1 2">
    <name type="scientific">Aequorivita sublithincola (strain DSM 14238 / LMG 21431 / ACAM 643 / 9-3)</name>
    <dbReference type="NCBI Taxonomy" id="746697"/>
    <lineage>
        <taxon>Bacteria</taxon>
        <taxon>Pseudomonadati</taxon>
        <taxon>Bacteroidota</taxon>
        <taxon>Flavobacteriia</taxon>
        <taxon>Flavobacteriales</taxon>
        <taxon>Flavobacteriaceae</taxon>
        <taxon>Aequorivita</taxon>
    </lineage>
</organism>